<dbReference type="EMBL" id="MAAO01000010">
    <property type="protein sequence ID" value="OUR94803.1"/>
    <property type="molecule type" value="Genomic_DNA"/>
</dbReference>
<name>A0A1Y5F3J4_9BACT</name>
<evidence type="ECO:0000313" key="3">
    <source>
        <dbReference type="Proteomes" id="UP000196531"/>
    </source>
</evidence>
<proteinExistence type="predicted"/>
<evidence type="ECO:0000313" key="2">
    <source>
        <dbReference type="EMBL" id="OUR94803.1"/>
    </source>
</evidence>
<keyword evidence="1" id="KW-0472">Membrane</keyword>
<dbReference type="Pfam" id="PF19942">
    <property type="entry name" value="DUF6404"/>
    <property type="match status" value="1"/>
</dbReference>
<keyword evidence="1" id="KW-0812">Transmembrane</keyword>
<protein>
    <submittedName>
        <fullName evidence="2">Uncharacterized protein</fullName>
    </submittedName>
</protein>
<dbReference type="Proteomes" id="UP000196531">
    <property type="component" value="Unassembled WGS sequence"/>
</dbReference>
<gene>
    <name evidence="2" type="ORF">A9Q84_16980</name>
</gene>
<dbReference type="AlphaFoldDB" id="A0A1Y5F3J4"/>
<dbReference type="InterPro" id="IPR045644">
    <property type="entry name" value="DUF6404"/>
</dbReference>
<sequence length="119" mass="13939">MKRTDFNKKINAYHEDKKIKTLKGYEKTSLLFILLWKVGISIKPPIFMSNFKIVTIHSIFLWFLVSIIMIPVLSIMPQGSFNLKTCIGLFLCGIIYGFINILFFRKAKGQIQIKSWEQY</sequence>
<organism evidence="2 3">
    <name type="scientific">Halobacteriovorax marinus</name>
    <dbReference type="NCBI Taxonomy" id="97084"/>
    <lineage>
        <taxon>Bacteria</taxon>
        <taxon>Pseudomonadati</taxon>
        <taxon>Bdellovibrionota</taxon>
        <taxon>Bacteriovoracia</taxon>
        <taxon>Bacteriovoracales</taxon>
        <taxon>Halobacteriovoraceae</taxon>
        <taxon>Halobacteriovorax</taxon>
    </lineage>
</organism>
<feature type="transmembrane region" description="Helical" evidence="1">
    <location>
        <begin position="81"/>
        <end position="104"/>
    </location>
</feature>
<comment type="caution">
    <text evidence="2">The sequence shown here is derived from an EMBL/GenBank/DDBJ whole genome shotgun (WGS) entry which is preliminary data.</text>
</comment>
<feature type="transmembrane region" description="Helical" evidence="1">
    <location>
        <begin position="53"/>
        <end position="75"/>
    </location>
</feature>
<reference evidence="3" key="1">
    <citation type="journal article" date="2017" name="Proc. Natl. Acad. Sci. U.S.A.">
        <title>Simulation of Deepwater Horizon oil plume reveals substrate specialization within a complex community of hydrocarbon-degraders.</title>
        <authorList>
            <person name="Hu P."/>
            <person name="Dubinsky E.A."/>
            <person name="Probst A.J."/>
            <person name="Wang J."/>
            <person name="Sieber C.M.K."/>
            <person name="Tom L.M."/>
            <person name="Gardinali P."/>
            <person name="Banfield J.F."/>
            <person name="Atlas R.M."/>
            <person name="Andersen G.L."/>
        </authorList>
    </citation>
    <scope>NUCLEOTIDE SEQUENCE [LARGE SCALE GENOMIC DNA]</scope>
</reference>
<accession>A0A1Y5F3J4</accession>
<evidence type="ECO:0000256" key="1">
    <source>
        <dbReference type="SAM" id="Phobius"/>
    </source>
</evidence>
<keyword evidence="1" id="KW-1133">Transmembrane helix</keyword>